<proteinExistence type="inferred from homology"/>
<dbReference type="GO" id="GO:0051259">
    <property type="term" value="P:protein complex oligomerization"/>
    <property type="evidence" value="ECO:0007669"/>
    <property type="project" value="InterPro"/>
</dbReference>
<evidence type="ECO:0000256" key="6">
    <source>
        <dbReference type="ARBA" id="ARBA00023186"/>
    </source>
</evidence>
<dbReference type="Pfam" id="PF00226">
    <property type="entry name" value="DnaJ"/>
    <property type="match status" value="1"/>
</dbReference>
<dbReference type="SUPFAM" id="SSF47144">
    <property type="entry name" value="HSC20 (HSCB), C-terminal oligomerisation domain"/>
    <property type="match status" value="1"/>
</dbReference>
<keyword evidence="6" id="KW-0143">Chaperone</keyword>
<dbReference type="GO" id="GO:0051087">
    <property type="term" value="F:protein-folding chaperone binding"/>
    <property type="evidence" value="ECO:0007669"/>
    <property type="project" value="InterPro"/>
</dbReference>
<evidence type="ECO:0000256" key="4">
    <source>
        <dbReference type="ARBA" id="ARBA00022490"/>
    </source>
</evidence>
<sequence>MMITLHRLRFFLTIPRNKHKTNSLLNEHLNFVSQLCLAPERTVYSNGVKGVSPPYTVKGHPTVNFFSTLEVNRLCWKCGSSAGLFFCSICNIIQPPDNKANYFDILKCDQMFSLDAQRLQQRYLELQRSLHPDSFSQKSLKEQQYSEEQSALVNKAYRTLQKPLSRAVYMLELRGVFLEEGTDATADPAFLQQVMELNESLAETQSPEEIRAIGSSVKEKLKDLTAQMNLSLNKGDLHSAKVVLNQMKYFTNIQEKVKERSTEPC</sequence>
<accession>A0A553R3D1</accession>
<keyword evidence="9" id="KW-1185">Reference proteome</keyword>
<dbReference type="Gene3D" id="1.20.1280.20">
    <property type="entry name" value="HscB, C-terminal domain"/>
    <property type="match status" value="1"/>
</dbReference>
<dbReference type="OrthoDB" id="448954at2759"/>
<protein>
    <recommendedName>
        <fullName evidence="7">J domain-containing protein</fullName>
    </recommendedName>
</protein>
<evidence type="ECO:0000256" key="5">
    <source>
        <dbReference type="ARBA" id="ARBA00023128"/>
    </source>
</evidence>
<comment type="caution">
    <text evidence="8">The sequence shown here is derived from an EMBL/GenBank/DDBJ whole genome shotgun (WGS) entry which is preliminary data.</text>
</comment>
<dbReference type="HAMAP" id="MF_00682">
    <property type="entry name" value="HscB"/>
    <property type="match status" value="1"/>
</dbReference>
<dbReference type="SMART" id="SM00271">
    <property type="entry name" value="DnaJ"/>
    <property type="match status" value="1"/>
</dbReference>
<dbReference type="EMBL" id="SRMA01025266">
    <property type="protein sequence ID" value="TRY96690.1"/>
    <property type="molecule type" value="Genomic_DNA"/>
</dbReference>
<comment type="similarity">
    <text evidence="3">Belongs to the HscB family.</text>
</comment>
<evidence type="ECO:0000256" key="1">
    <source>
        <dbReference type="ARBA" id="ARBA00004173"/>
    </source>
</evidence>
<dbReference type="InterPro" id="IPR036869">
    <property type="entry name" value="J_dom_sf"/>
</dbReference>
<keyword evidence="5" id="KW-0496">Mitochondrion</keyword>
<dbReference type="PROSITE" id="PS50076">
    <property type="entry name" value="DNAJ_2"/>
    <property type="match status" value="1"/>
</dbReference>
<dbReference type="Pfam" id="PF07743">
    <property type="entry name" value="HSCB_C"/>
    <property type="match status" value="1"/>
</dbReference>
<organism evidence="8 9">
    <name type="scientific">Danionella cerebrum</name>
    <dbReference type="NCBI Taxonomy" id="2873325"/>
    <lineage>
        <taxon>Eukaryota</taxon>
        <taxon>Metazoa</taxon>
        <taxon>Chordata</taxon>
        <taxon>Craniata</taxon>
        <taxon>Vertebrata</taxon>
        <taxon>Euteleostomi</taxon>
        <taxon>Actinopterygii</taxon>
        <taxon>Neopterygii</taxon>
        <taxon>Teleostei</taxon>
        <taxon>Ostariophysi</taxon>
        <taxon>Cypriniformes</taxon>
        <taxon>Danionidae</taxon>
        <taxon>Danioninae</taxon>
        <taxon>Danionella</taxon>
    </lineage>
</organism>
<dbReference type="AlphaFoldDB" id="A0A553R3D1"/>
<comment type="subcellular location">
    <subcellularLocation>
        <location evidence="2">Cytoplasm</location>
    </subcellularLocation>
    <subcellularLocation>
        <location evidence="1">Mitochondrion</location>
    </subcellularLocation>
</comment>
<dbReference type="GO" id="GO:0005739">
    <property type="term" value="C:mitochondrion"/>
    <property type="evidence" value="ECO:0007669"/>
    <property type="project" value="UniProtKB-SubCell"/>
</dbReference>
<gene>
    <name evidence="8" type="ORF">DNTS_005940</name>
</gene>
<dbReference type="Proteomes" id="UP000316079">
    <property type="component" value="Unassembled WGS sequence"/>
</dbReference>
<dbReference type="SUPFAM" id="SSF46565">
    <property type="entry name" value="Chaperone J-domain"/>
    <property type="match status" value="1"/>
</dbReference>
<keyword evidence="4" id="KW-0963">Cytoplasm</keyword>
<evidence type="ECO:0000313" key="9">
    <source>
        <dbReference type="Proteomes" id="UP000316079"/>
    </source>
</evidence>
<dbReference type="InterPro" id="IPR004640">
    <property type="entry name" value="HscB"/>
</dbReference>
<dbReference type="InterPro" id="IPR001623">
    <property type="entry name" value="DnaJ_domain"/>
</dbReference>
<evidence type="ECO:0000256" key="3">
    <source>
        <dbReference type="ARBA" id="ARBA00010476"/>
    </source>
</evidence>
<evidence type="ECO:0000256" key="2">
    <source>
        <dbReference type="ARBA" id="ARBA00004496"/>
    </source>
</evidence>
<dbReference type="FunFam" id="1.20.1280.20:FF:000002">
    <property type="entry name" value="HscB mitochondrial iron-sulfur cluster co-chaperone"/>
    <property type="match status" value="1"/>
</dbReference>
<dbReference type="Gene3D" id="1.10.287.110">
    <property type="entry name" value="DnaJ domain"/>
    <property type="match status" value="1"/>
</dbReference>
<dbReference type="InterPro" id="IPR009073">
    <property type="entry name" value="HscB_oligo_C"/>
</dbReference>
<dbReference type="GO" id="GO:0044571">
    <property type="term" value="P:[2Fe-2S] cluster assembly"/>
    <property type="evidence" value="ECO:0007669"/>
    <property type="project" value="InterPro"/>
</dbReference>
<dbReference type="GO" id="GO:0001671">
    <property type="term" value="F:ATPase activator activity"/>
    <property type="evidence" value="ECO:0007669"/>
    <property type="project" value="InterPro"/>
</dbReference>
<dbReference type="NCBIfam" id="TIGR00714">
    <property type="entry name" value="hscB"/>
    <property type="match status" value="1"/>
</dbReference>
<dbReference type="STRING" id="623744.A0A553R3D1"/>
<evidence type="ECO:0000313" key="8">
    <source>
        <dbReference type="EMBL" id="TRY96690.1"/>
    </source>
</evidence>
<feature type="domain" description="J" evidence="7">
    <location>
        <begin position="101"/>
        <end position="173"/>
    </location>
</feature>
<reference evidence="8 9" key="1">
    <citation type="journal article" date="2019" name="Sci. Data">
        <title>Hybrid genome assembly and annotation of Danionella translucida.</title>
        <authorList>
            <person name="Kadobianskyi M."/>
            <person name="Schulze L."/>
            <person name="Schuelke M."/>
            <person name="Judkewitz B."/>
        </authorList>
    </citation>
    <scope>NUCLEOTIDE SEQUENCE [LARGE SCALE GENOMIC DNA]</scope>
    <source>
        <strain evidence="8 9">Bolton</strain>
    </source>
</reference>
<dbReference type="PANTHER" id="PTHR14021">
    <property type="entry name" value="IRON-SULFUR CLUSTER CO-CHAPERONE PROTEIN HSCB"/>
    <property type="match status" value="1"/>
</dbReference>
<dbReference type="InterPro" id="IPR036386">
    <property type="entry name" value="HscB_C_sf"/>
</dbReference>
<name>A0A553R3D1_9TELE</name>
<dbReference type="PANTHER" id="PTHR14021:SF15">
    <property type="entry name" value="IRON-SULFUR CLUSTER CO-CHAPERONE PROTEIN HSCB"/>
    <property type="match status" value="1"/>
</dbReference>
<evidence type="ECO:0000259" key="7">
    <source>
        <dbReference type="PROSITE" id="PS50076"/>
    </source>
</evidence>